<dbReference type="InterPro" id="IPR011604">
    <property type="entry name" value="PDDEXK-like_dom_sf"/>
</dbReference>
<comment type="caution">
    <text evidence="1">The sequence shown here is derived from an EMBL/GenBank/DDBJ whole genome shotgun (WGS) entry which is preliminary data.</text>
</comment>
<dbReference type="AlphaFoldDB" id="A0A0G1W8D6"/>
<reference evidence="1 2" key="1">
    <citation type="journal article" date="2015" name="Nature">
        <title>rRNA introns, odd ribosomes, and small enigmatic genomes across a large radiation of phyla.</title>
        <authorList>
            <person name="Brown C.T."/>
            <person name="Hug L.A."/>
            <person name="Thomas B.C."/>
            <person name="Sharon I."/>
            <person name="Castelle C.J."/>
            <person name="Singh A."/>
            <person name="Wilkins M.J."/>
            <person name="Williams K.H."/>
            <person name="Banfield J.F."/>
        </authorList>
    </citation>
    <scope>NUCLEOTIDE SEQUENCE [LARGE SCALE GENOMIC DNA]</scope>
</reference>
<proteinExistence type="predicted"/>
<name>A0A0G1W8D6_9BACT</name>
<evidence type="ECO:0000313" key="1">
    <source>
        <dbReference type="EMBL" id="KKW15061.1"/>
    </source>
</evidence>
<gene>
    <name evidence="1" type="ORF">UY55_C0002G0119</name>
</gene>
<dbReference type="EMBL" id="LCQK01000002">
    <property type="protein sequence ID" value="KKW15061.1"/>
    <property type="molecule type" value="Genomic_DNA"/>
</dbReference>
<organism evidence="1 2">
    <name type="scientific">Candidatus Jorgensenbacteria bacterium GW2011_GWB1_50_10</name>
    <dbReference type="NCBI Taxonomy" id="1618665"/>
    <lineage>
        <taxon>Bacteria</taxon>
        <taxon>Candidatus Joergenseniibacteriota</taxon>
    </lineage>
</organism>
<protein>
    <recommendedName>
        <fullName evidence="3">PD-(D/E)XK endonuclease-like domain-containing protein</fullName>
    </recommendedName>
</protein>
<accession>A0A0G1W8D6</accession>
<dbReference type="Gene3D" id="3.90.320.10">
    <property type="match status" value="1"/>
</dbReference>
<dbReference type="STRING" id="1618665.UY55_C0002G0119"/>
<sequence>MYYQDEKHFKSLCGYEIDGFWYPRVTKIVEIKSKPALYRFYAGMNNFAEGEKIKQKSATEGTMIHEAVEKILVGEKPAIPAQIQPSIKAFLEFMLSKHIQVDPQFVEKRLVNYEHRYAGTLDAIALIDGKLGILDIKTSQEIYRDYNLQTSAYMAAMKEAVKNLETRWILRIDQSRSCVHCGAILRSKGGRDKIKTQWGNAFMQACTHEWGPVEGRIELQEFPYWQEDFEAFLGAKKLWEWENVDWLKKVGYL</sequence>
<evidence type="ECO:0008006" key="3">
    <source>
        <dbReference type="Google" id="ProtNLM"/>
    </source>
</evidence>
<dbReference type="Proteomes" id="UP000034224">
    <property type="component" value="Unassembled WGS sequence"/>
</dbReference>
<evidence type="ECO:0000313" key="2">
    <source>
        <dbReference type="Proteomes" id="UP000034224"/>
    </source>
</evidence>